<dbReference type="GO" id="GO:0005634">
    <property type="term" value="C:nucleus"/>
    <property type="evidence" value="ECO:0007669"/>
    <property type="project" value="InterPro"/>
</dbReference>
<dbReference type="EMBL" id="UZAH01036544">
    <property type="protein sequence ID" value="VDP46027.1"/>
    <property type="molecule type" value="Genomic_DNA"/>
</dbReference>
<feature type="domain" description="TAP-C" evidence="1">
    <location>
        <begin position="42"/>
        <end position="71"/>
    </location>
</feature>
<dbReference type="InterPro" id="IPR009060">
    <property type="entry name" value="UBA-like_sf"/>
</dbReference>
<keyword evidence="3" id="KW-1185">Reference proteome</keyword>
<dbReference type="SUPFAM" id="SSF46934">
    <property type="entry name" value="UBA-like"/>
    <property type="match status" value="1"/>
</dbReference>
<gene>
    <name evidence="2" type="ORF">HPBE_LOCUS24578</name>
</gene>
<dbReference type="Proteomes" id="UP000050761">
    <property type="component" value="Unassembled WGS sequence"/>
</dbReference>
<dbReference type="GO" id="GO:0051028">
    <property type="term" value="P:mRNA transport"/>
    <property type="evidence" value="ECO:0007669"/>
    <property type="project" value="InterPro"/>
</dbReference>
<dbReference type="Pfam" id="PF03943">
    <property type="entry name" value="TAP_C"/>
    <property type="match status" value="1"/>
</dbReference>
<sequence length="200" mass="22563">MLLNKAASAGTGCLPPASVAQTAESIGGLRMTSQPTPELKRQMVEQFCKDSRMLPAWSEKSLIDYGWNYEQERDLFAAFAFLNLVWHLAQPGLIRRSAIVSPQHSHAMKESERELRDAMMRTAVPRVFRDRLNPLDFLDDYSFRQRFRLSRMGFSLTLHLIADDLSPQTTRSASLTAAQKLGIFLETIGSSSNQAVNRSR</sequence>
<dbReference type="AlphaFoldDB" id="A0A183GPF9"/>
<organism evidence="3 4">
    <name type="scientific">Heligmosomoides polygyrus</name>
    <name type="common">Parasitic roundworm</name>
    <dbReference type="NCBI Taxonomy" id="6339"/>
    <lineage>
        <taxon>Eukaryota</taxon>
        <taxon>Metazoa</taxon>
        <taxon>Ecdysozoa</taxon>
        <taxon>Nematoda</taxon>
        <taxon>Chromadorea</taxon>
        <taxon>Rhabditida</taxon>
        <taxon>Rhabditina</taxon>
        <taxon>Rhabditomorpha</taxon>
        <taxon>Strongyloidea</taxon>
        <taxon>Heligmosomidae</taxon>
        <taxon>Heligmosomoides</taxon>
    </lineage>
</organism>
<proteinExistence type="predicted"/>
<reference evidence="4" key="2">
    <citation type="submission" date="2019-09" db="UniProtKB">
        <authorList>
            <consortium name="WormBaseParasite"/>
        </authorList>
    </citation>
    <scope>IDENTIFICATION</scope>
</reference>
<reference evidence="2 3" key="1">
    <citation type="submission" date="2018-11" db="EMBL/GenBank/DDBJ databases">
        <authorList>
            <consortium name="Pathogen Informatics"/>
        </authorList>
    </citation>
    <scope>NUCLEOTIDE SEQUENCE [LARGE SCALE GENOMIC DNA]</scope>
</reference>
<evidence type="ECO:0000313" key="2">
    <source>
        <dbReference type="EMBL" id="VDP46027.1"/>
    </source>
</evidence>
<dbReference type="OrthoDB" id="2430314at2759"/>
<evidence type="ECO:0000259" key="1">
    <source>
        <dbReference type="Pfam" id="PF03943"/>
    </source>
</evidence>
<dbReference type="InterPro" id="IPR005637">
    <property type="entry name" value="TAP_C_dom"/>
</dbReference>
<evidence type="ECO:0000313" key="3">
    <source>
        <dbReference type="Proteomes" id="UP000050761"/>
    </source>
</evidence>
<accession>A0A3P8D416</accession>
<evidence type="ECO:0000313" key="4">
    <source>
        <dbReference type="WBParaSite" id="HPBE_0002457901-mRNA-1"/>
    </source>
</evidence>
<protein>
    <submittedName>
        <fullName evidence="4">TAP-C domain-containing protein</fullName>
    </submittedName>
</protein>
<accession>A0A183GPF9</accession>
<dbReference type="Gene3D" id="1.10.8.10">
    <property type="entry name" value="DNA helicase RuvA subunit, C-terminal domain"/>
    <property type="match status" value="1"/>
</dbReference>
<name>A0A183GPF9_HELPZ</name>
<dbReference type="WBParaSite" id="HPBE_0002457901-mRNA-1">
    <property type="protein sequence ID" value="HPBE_0002457901-mRNA-1"/>
    <property type="gene ID" value="HPBE_0002457901"/>
</dbReference>